<gene>
    <name evidence="13" type="ORF">ATEIFO6365_0016014400</name>
</gene>
<evidence type="ECO:0000256" key="4">
    <source>
        <dbReference type="ARBA" id="ARBA00012557"/>
    </source>
</evidence>
<keyword evidence="6" id="KW-0808">Transferase</keyword>
<dbReference type="InterPro" id="IPR026050">
    <property type="entry name" value="C1GALT1/C1GALT1_chp1"/>
</dbReference>
<comment type="pathway">
    <text evidence="2">Protein modification; protein glycosylation.</text>
</comment>
<dbReference type="Gene3D" id="3.50.4.10">
    <property type="entry name" value="Hepatocyte Growth Factor"/>
    <property type="match status" value="1"/>
</dbReference>
<keyword evidence="9" id="KW-0735">Signal-anchor</keyword>
<comment type="similarity">
    <text evidence="3">Belongs to the glycosyltransferase 31 family. Beta3-Gal-T subfamily.</text>
</comment>
<evidence type="ECO:0000256" key="5">
    <source>
        <dbReference type="ARBA" id="ARBA00022676"/>
    </source>
</evidence>
<keyword evidence="11" id="KW-0472">Membrane</keyword>
<keyword evidence="10" id="KW-1133">Transmembrane helix</keyword>
<evidence type="ECO:0000256" key="9">
    <source>
        <dbReference type="ARBA" id="ARBA00022968"/>
    </source>
</evidence>
<evidence type="ECO:0000259" key="12">
    <source>
        <dbReference type="Pfam" id="PF02434"/>
    </source>
</evidence>
<dbReference type="AlphaFoldDB" id="A0A5M3ZER9"/>
<organism evidence="13 14">
    <name type="scientific">Aspergillus terreus</name>
    <dbReference type="NCBI Taxonomy" id="33178"/>
    <lineage>
        <taxon>Eukaryota</taxon>
        <taxon>Fungi</taxon>
        <taxon>Dikarya</taxon>
        <taxon>Ascomycota</taxon>
        <taxon>Pezizomycotina</taxon>
        <taxon>Eurotiomycetes</taxon>
        <taxon>Eurotiomycetidae</taxon>
        <taxon>Eurotiales</taxon>
        <taxon>Aspergillaceae</taxon>
        <taxon>Aspergillus</taxon>
        <taxon>Aspergillus subgen. Circumdati</taxon>
    </lineage>
</organism>
<accession>A0A5M3ZER9</accession>
<dbReference type="GO" id="GO:0016020">
    <property type="term" value="C:membrane"/>
    <property type="evidence" value="ECO:0007669"/>
    <property type="project" value="UniProtKB-SubCell"/>
</dbReference>
<dbReference type="GO" id="GO:0016263">
    <property type="term" value="F:glycoprotein-N-acetylgalactosamine 3-beta-galactosyltransferase activity"/>
    <property type="evidence" value="ECO:0007669"/>
    <property type="project" value="UniProtKB-EC"/>
</dbReference>
<keyword evidence="8" id="KW-0547">Nucleotide-binding</keyword>
<feature type="domain" description="Fringe-like glycosyltransferase" evidence="12">
    <location>
        <begin position="197"/>
        <end position="293"/>
    </location>
</feature>
<dbReference type="EC" id="2.4.1.122" evidence="4"/>
<dbReference type="GO" id="GO:0000166">
    <property type="term" value="F:nucleotide binding"/>
    <property type="evidence" value="ECO:0007669"/>
    <property type="project" value="UniProtKB-KW"/>
</dbReference>
<dbReference type="Pfam" id="PF02434">
    <property type="entry name" value="Fringe"/>
    <property type="match status" value="1"/>
</dbReference>
<dbReference type="VEuPathDB" id="FungiDB:ATEG_10384"/>
<evidence type="ECO:0000256" key="10">
    <source>
        <dbReference type="ARBA" id="ARBA00022989"/>
    </source>
</evidence>
<evidence type="ECO:0000256" key="3">
    <source>
        <dbReference type="ARBA" id="ARBA00006462"/>
    </source>
</evidence>
<name>A0A5M3ZER9_ASPTE</name>
<reference evidence="13 14" key="1">
    <citation type="submission" date="2020-01" db="EMBL/GenBank/DDBJ databases">
        <title>Aspergillus terreus IFO 6365 whole genome shotgun sequence.</title>
        <authorList>
            <person name="Kanamasa S."/>
            <person name="Takahashi H."/>
        </authorList>
    </citation>
    <scope>NUCLEOTIDE SEQUENCE [LARGE SCALE GENOMIC DNA]</scope>
    <source>
        <strain evidence="13 14">IFO 6365</strain>
    </source>
</reference>
<proteinExistence type="inferred from homology"/>
<comment type="subcellular location">
    <subcellularLocation>
        <location evidence="1">Membrane</location>
        <topology evidence="1">Single-pass type II membrane protein</topology>
    </subcellularLocation>
</comment>
<dbReference type="OrthoDB" id="414175at2759"/>
<dbReference type="PANTHER" id="PTHR23033:SF47">
    <property type="entry name" value="APPLE DOMAIN-CONTAINING PROTEIN-RELATED"/>
    <property type="match status" value="1"/>
</dbReference>
<evidence type="ECO:0000256" key="7">
    <source>
        <dbReference type="ARBA" id="ARBA00022692"/>
    </source>
</evidence>
<comment type="caution">
    <text evidence="13">The sequence shown here is derived from an EMBL/GenBank/DDBJ whole genome shotgun (WGS) entry which is preliminary data.</text>
</comment>
<sequence>MLCPSSSRRTPRRWTAAALTVIVLGLVYGLLPCDDVYARIEAGRRTPRPASAEPDPEPGTRHCPLPELDDVLVVLKTGATESQTKVPVHLNTTLRCVPHFAVFSDYDERIAGVRAHDVLRDLAERVKVAEPEFELYRRLRARGRQALLQDPHGDHQNEEGDENGGLGMGMGKQDNAGWRLDKWKFLPMLDGALRERRTARWFVFVEADTYVVWPNLAAWLARLDPARAYYLAAPMASGDEVFGYGGAGIVLSQAAVRKVVEESRGQVEERTKAHWAGDAVLGRALADTGVPLVWASPMLQTERVWEVDALGAGAGAGADDGPWCYPAVSYHHMTAADIEAMWAFEQEWFRDEKNGVLLHGDVFKGLLFNGIAQRQDDWDNRASEPVPDRVASFDDCAAECDLNPACLQFSFRNGTCMTSPSAIRGVRRRGVQSGWMASRIESVVSRVDSCPETEYIYE</sequence>
<evidence type="ECO:0000256" key="1">
    <source>
        <dbReference type="ARBA" id="ARBA00004606"/>
    </source>
</evidence>
<evidence type="ECO:0000313" key="14">
    <source>
        <dbReference type="Proteomes" id="UP000452235"/>
    </source>
</evidence>
<dbReference type="Gene3D" id="3.90.550.50">
    <property type="match status" value="1"/>
</dbReference>
<keyword evidence="14" id="KW-1185">Reference proteome</keyword>
<dbReference type="PANTHER" id="PTHR23033">
    <property type="entry name" value="BETA1,3-GALACTOSYLTRANSFERASE"/>
    <property type="match status" value="1"/>
</dbReference>
<evidence type="ECO:0000256" key="2">
    <source>
        <dbReference type="ARBA" id="ARBA00004922"/>
    </source>
</evidence>
<dbReference type="EMBL" id="BLJY01000016">
    <property type="protein sequence ID" value="GFF21820.1"/>
    <property type="molecule type" value="Genomic_DNA"/>
</dbReference>
<evidence type="ECO:0000256" key="8">
    <source>
        <dbReference type="ARBA" id="ARBA00022741"/>
    </source>
</evidence>
<evidence type="ECO:0000313" key="13">
    <source>
        <dbReference type="EMBL" id="GFF21820.1"/>
    </source>
</evidence>
<dbReference type="InterPro" id="IPR003378">
    <property type="entry name" value="Fringe-like_glycosylTrfase"/>
</dbReference>
<evidence type="ECO:0000256" key="11">
    <source>
        <dbReference type="ARBA" id="ARBA00023136"/>
    </source>
</evidence>
<keyword evidence="5" id="KW-0328">Glycosyltransferase</keyword>
<evidence type="ECO:0000256" key="6">
    <source>
        <dbReference type="ARBA" id="ARBA00022679"/>
    </source>
</evidence>
<protein>
    <recommendedName>
        <fullName evidence="4">N-acetylgalactosaminide beta-1,3-galactosyltransferase</fullName>
        <ecNumber evidence="4">2.4.1.122</ecNumber>
    </recommendedName>
</protein>
<keyword evidence="7" id="KW-0812">Transmembrane</keyword>
<dbReference type="Proteomes" id="UP000452235">
    <property type="component" value="Unassembled WGS sequence"/>
</dbReference>